<feature type="coiled-coil region" evidence="1">
    <location>
        <begin position="7"/>
        <end position="48"/>
    </location>
</feature>
<gene>
    <name evidence="3" type="ORF">HERILL_LOCUS7937</name>
</gene>
<dbReference type="EMBL" id="LR899011">
    <property type="protein sequence ID" value="CAD7085071.1"/>
    <property type="molecule type" value="Genomic_DNA"/>
</dbReference>
<feature type="compositionally biased region" description="Polar residues" evidence="2">
    <location>
        <begin position="728"/>
        <end position="746"/>
    </location>
</feature>
<feature type="region of interest" description="Disordered" evidence="2">
    <location>
        <begin position="506"/>
        <end position="559"/>
    </location>
</feature>
<dbReference type="Proteomes" id="UP000594454">
    <property type="component" value="Chromosome 3"/>
</dbReference>
<proteinExistence type="predicted"/>
<sequence>MYPQSELENYRLQVELLNEKLRRSEERRQQLEEKFENIMKRRREHERVMRAKSRLKYQQFLREQSERNERNKSLVRALERIDQQAATLAARSERLKILKVQYELYFNKILQFRTMRNALFNYSNYNYQPSSPSPSMVPIANSNLSYSADFDSPKMRRAFTLPAVDVRNFESMPELDSYRHDDTIIVPEDTIVSTPGVIPQRHQQQRWEVNLRPNVKDVIATTAGISPPDPHNQSALFADTRLSIDSSRYKAGEDPKAIESHFDSNNGVASRAGNAILKSDRPPSQQQHHPGEGEGSNETQGPTRSCSLERDTTTLSQGSGVSLPPEERSYPHDVESEPFTLDKLHPINRDEALGKLLAKLYDKGIKENGDGNGGEKSSEKSQARCAIEGKNMSVIKGEIMDAMESQLTSAQMAEKVKDDNMSSGKDTINVAGTLSHAGRAEKTPADYFPNNIKKKEKLSIETIENAIYGERITPTTSLPDRMLNLEKLGQAFSENLKIDSVGDSAEINSREEKSEAKVRNEMEEFESKYGGENENEGDVEQPTGSFTEEDANQQSSEVYNQNQIDHDPELAVEGNYDTQGHEFQNYENVDYQNDTKTLDTSQYGFEGQQATYSDYNYQQSQDQQQGYDQLQTAEQVYYQTNDQNYGAQGEANYDTVSDMQYPSYPDTNYTVNQEQYESYNQNYENSYPVGEYSQNSEGQNTLDQTQMPPVEAGYGYDPQEPANEVDYDSNTQQYSNPQYEEQQYSEVPQEYYQYDENGQFIADSYVPQRNEYPADTDAPNSEAVIPAEGVLEASEQISENDLNPPQSFDEKPSPAAAIAPQEDSIQEAAPEQLEPVKPASILATSDKAYESSPASSNKNKKKKRVIFADNETEESSSKVAHTPTKDVNSVSRPVAAGGASTATK</sequence>
<evidence type="ECO:0000256" key="2">
    <source>
        <dbReference type="SAM" id="MobiDB-lite"/>
    </source>
</evidence>
<dbReference type="InParanoid" id="A0A7R8UQC7"/>
<reference evidence="3 4" key="1">
    <citation type="submission" date="2020-11" db="EMBL/GenBank/DDBJ databases">
        <authorList>
            <person name="Wallbank WR R."/>
            <person name="Pardo Diaz C."/>
            <person name="Kozak K."/>
            <person name="Martin S."/>
            <person name="Jiggins C."/>
            <person name="Moest M."/>
            <person name="Warren A I."/>
            <person name="Generalovic N T."/>
            <person name="Byers J.R.P. K."/>
            <person name="Montejo-Kovacevich G."/>
            <person name="Yen C E."/>
        </authorList>
    </citation>
    <scope>NUCLEOTIDE SEQUENCE [LARGE SCALE GENOMIC DNA]</scope>
</reference>
<evidence type="ECO:0000313" key="3">
    <source>
        <dbReference type="EMBL" id="CAD7085071.1"/>
    </source>
</evidence>
<evidence type="ECO:0000313" key="4">
    <source>
        <dbReference type="Proteomes" id="UP000594454"/>
    </source>
</evidence>
<feature type="compositionally biased region" description="Polar residues" evidence="2">
    <location>
        <begin position="795"/>
        <end position="806"/>
    </location>
</feature>
<dbReference type="OrthoDB" id="8015657at2759"/>
<evidence type="ECO:0000256" key="1">
    <source>
        <dbReference type="SAM" id="Coils"/>
    </source>
</evidence>
<feature type="compositionally biased region" description="Polar residues" evidence="2">
    <location>
        <begin position="692"/>
        <end position="707"/>
    </location>
</feature>
<feature type="compositionally biased region" description="Polar residues" evidence="2">
    <location>
        <begin position="542"/>
        <end position="559"/>
    </location>
</feature>
<feature type="compositionally biased region" description="Polar residues" evidence="2">
    <location>
        <begin position="296"/>
        <end position="306"/>
    </location>
</feature>
<feature type="region of interest" description="Disordered" evidence="2">
    <location>
        <begin position="277"/>
        <end position="333"/>
    </location>
</feature>
<dbReference type="AlphaFoldDB" id="A0A7R8UQC7"/>
<keyword evidence="4" id="KW-1185">Reference proteome</keyword>
<name>A0A7R8UQC7_HERIL</name>
<protein>
    <submittedName>
        <fullName evidence="3">Uncharacterized protein</fullName>
    </submittedName>
</protein>
<feature type="region of interest" description="Disordered" evidence="2">
    <location>
        <begin position="684"/>
        <end position="904"/>
    </location>
</feature>
<organism evidence="3 4">
    <name type="scientific">Hermetia illucens</name>
    <name type="common">Black soldier fly</name>
    <dbReference type="NCBI Taxonomy" id="343691"/>
    <lineage>
        <taxon>Eukaryota</taxon>
        <taxon>Metazoa</taxon>
        <taxon>Ecdysozoa</taxon>
        <taxon>Arthropoda</taxon>
        <taxon>Hexapoda</taxon>
        <taxon>Insecta</taxon>
        <taxon>Pterygota</taxon>
        <taxon>Neoptera</taxon>
        <taxon>Endopterygota</taxon>
        <taxon>Diptera</taxon>
        <taxon>Brachycera</taxon>
        <taxon>Stratiomyomorpha</taxon>
        <taxon>Stratiomyidae</taxon>
        <taxon>Hermetiinae</taxon>
        <taxon>Hermetia</taxon>
    </lineage>
</organism>
<accession>A0A7R8UQC7</accession>
<keyword evidence="1" id="KW-0175">Coiled coil</keyword>
<feature type="compositionally biased region" description="Basic and acidic residues" evidence="2">
    <location>
        <begin position="508"/>
        <end position="531"/>
    </location>
</feature>